<sequence>MNASLREVNIRIGKKSYFLKTTLDDESIKGISDLSAEITREFEGSLDQESLLLLSCLQLAWLLEKLGRKLERSLEDIREKEGL</sequence>
<reference evidence="1 2" key="1">
    <citation type="submission" date="2019-03" db="EMBL/GenBank/DDBJ databases">
        <title>Genomic Encyclopedia of Type Strains, Phase IV (KMG-IV): sequencing the most valuable type-strain genomes for metagenomic binning, comparative biology and taxonomic classification.</title>
        <authorList>
            <person name="Goeker M."/>
        </authorList>
    </citation>
    <scope>NUCLEOTIDE SEQUENCE [LARGE SCALE GENOMIC DNA]</scope>
    <source>
        <strain evidence="1 2">DSM 25964</strain>
    </source>
</reference>
<dbReference type="Proteomes" id="UP000295066">
    <property type="component" value="Unassembled WGS sequence"/>
</dbReference>
<dbReference type="AlphaFoldDB" id="A0A4R8M446"/>
<dbReference type="EMBL" id="SORI01000010">
    <property type="protein sequence ID" value="TDY59970.1"/>
    <property type="molecule type" value="Genomic_DNA"/>
</dbReference>
<evidence type="ECO:0000313" key="2">
    <source>
        <dbReference type="Proteomes" id="UP000295066"/>
    </source>
</evidence>
<evidence type="ECO:0000313" key="1">
    <source>
        <dbReference type="EMBL" id="TDY59970.1"/>
    </source>
</evidence>
<dbReference type="RefSeq" id="WP_133957810.1">
    <property type="nucleotide sequence ID" value="NZ_SORI01000010.1"/>
</dbReference>
<accession>A0A4R8M446</accession>
<evidence type="ECO:0008006" key="3">
    <source>
        <dbReference type="Google" id="ProtNLM"/>
    </source>
</evidence>
<keyword evidence="2" id="KW-1185">Reference proteome</keyword>
<protein>
    <recommendedName>
        <fullName evidence="3">Cell division protein ZapA</fullName>
    </recommendedName>
</protein>
<name>A0A4R8M446_9BACT</name>
<organism evidence="1 2">
    <name type="scientific">Aminivibrio pyruvatiphilus</name>
    <dbReference type="NCBI Taxonomy" id="1005740"/>
    <lineage>
        <taxon>Bacteria</taxon>
        <taxon>Thermotogati</taxon>
        <taxon>Synergistota</taxon>
        <taxon>Synergistia</taxon>
        <taxon>Synergistales</taxon>
        <taxon>Aminobacteriaceae</taxon>
        <taxon>Aminivibrio</taxon>
    </lineage>
</organism>
<comment type="caution">
    <text evidence="1">The sequence shown here is derived from an EMBL/GenBank/DDBJ whole genome shotgun (WGS) entry which is preliminary data.</text>
</comment>
<proteinExistence type="predicted"/>
<gene>
    <name evidence="1" type="ORF">C8D99_110105</name>
</gene>